<gene>
    <name evidence="1" type="ORF">EBPL_00136</name>
</gene>
<protein>
    <submittedName>
        <fullName evidence="1">Uncharacterized protein</fullName>
    </submittedName>
</protein>
<name>A0A6M3YMY7_9CAUD</name>
<organism evidence="1 2">
    <name type="scientific">Enterobacter phage EBPL</name>
    <dbReference type="NCBI Taxonomy" id="2729191"/>
    <lineage>
        <taxon>Viruses</taxon>
        <taxon>Duplodnaviria</taxon>
        <taxon>Heunggongvirae</taxon>
        <taxon>Uroviricota</taxon>
        <taxon>Caudoviricetes</taxon>
        <taxon>Pantevenvirales</taxon>
        <taxon>Straboviridae</taxon>
        <taxon>Pseudotevenvirus</taxon>
        <taxon>Pseudotevenvirus leb</taxon>
    </lineage>
</organism>
<reference evidence="1 2" key="1">
    <citation type="submission" date="2020-04" db="EMBL/GenBank/DDBJ databases">
        <authorList>
            <person name="Naseem H."/>
            <person name="Alvi I.A."/>
            <person name="Asif M."/>
            <person name="Rehman S."/>
        </authorList>
    </citation>
    <scope>NUCLEOTIDE SEQUENCE [LARGE SCALE GENOMIC DNA]</scope>
</reference>
<sequence>MKVATLSGISDVKCRMALEPGNRVGIKHTGSVGTKNFTLQSVARDKNDMVYVFVTEPMSSSIRQTLVMKLGTKEPAMLIGGTVEPVTVASVTHKGIQCAVDGNGKLSYEGTKRQPVDRPVVVGDIFTSERREYHVEYIAQDGSLVCRMYSRKSKEDSKYMGLTVIDGRDAILLDSLNVKIKFAYS</sequence>
<accession>A0A6M3YMY7</accession>
<proteinExistence type="predicted"/>
<evidence type="ECO:0000313" key="1">
    <source>
        <dbReference type="EMBL" id="QJI53177.1"/>
    </source>
</evidence>
<dbReference type="Proteomes" id="UP000501441">
    <property type="component" value="Segment"/>
</dbReference>
<dbReference type="EMBL" id="MT341500">
    <property type="protein sequence ID" value="QJI53177.1"/>
    <property type="molecule type" value="Genomic_DNA"/>
</dbReference>
<evidence type="ECO:0000313" key="2">
    <source>
        <dbReference type="Proteomes" id="UP000501441"/>
    </source>
</evidence>